<evidence type="ECO:0000259" key="1">
    <source>
        <dbReference type="Pfam" id="PF13472"/>
    </source>
</evidence>
<organism evidence="2 3">
    <name type="scientific">Septoria linicola</name>
    <dbReference type="NCBI Taxonomy" id="215465"/>
    <lineage>
        <taxon>Eukaryota</taxon>
        <taxon>Fungi</taxon>
        <taxon>Dikarya</taxon>
        <taxon>Ascomycota</taxon>
        <taxon>Pezizomycotina</taxon>
        <taxon>Dothideomycetes</taxon>
        <taxon>Dothideomycetidae</taxon>
        <taxon>Mycosphaerellales</taxon>
        <taxon>Mycosphaerellaceae</taxon>
        <taxon>Septoria</taxon>
    </lineage>
</organism>
<proteinExistence type="predicted"/>
<dbReference type="InterPro" id="IPR013830">
    <property type="entry name" value="SGNH_hydro"/>
</dbReference>
<dbReference type="EMBL" id="CP099425">
    <property type="protein sequence ID" value="USW56449.1"/>
    <property type="molecule type" value="Genomic_DNA"/>
</dbReference>
<name>A0A9Q9AVY7_9PEZI</name>
<dbReference type="Gene3D" id="3.40.50.1110">
    <property type="entry name" value="SGNH hydrolase"/>
    <property type="match status" value="1"/>
</dbReference>
<dbReference type="CDD" id="cd01821">
    <property type="entry name" value="Rhamnogalacturan_acetylesterase_like"/>
    <property type="match status" value="1"/>
</dbReference>
<gene>
    <name evidence="2" type="ORF">Slin15195_G097680</name>
</gene>
<dbReference type="PANTHER" id="PTHR43695">
    <property type="entry name" value="PUTATIVE (AFU_ORTHOLOGUE AFUA_2G17250)-RELATED"/>
    <property type="match status" value="1"/>
</dbReference>
<dbReference type="PANTHER" id="PTHR43695:SF2">
    <property type="entry name" value="PUTATIVE (AFU_ORTHOLOGUE AFUA_2G17250)-RELATED"/>
    <property type="match status" value="1"/>
</dbReference>
<dbReference type="AlphaFoldDB" id="A0A9Q9AVY7"/>
<keyword evidence="2" id="KW-0378">Hydrolase</keyword>
<sequence>MKLLNSIAGLAQLRAIYASPLLSRQESKAPFFLLAGDSTTAIGGGWGDGFLETTLAPPAAGINYGHSGATTVSFRAGGDWPTLLSEISSHTSTTSQVYVTISFGHNDQKATANISLARYSSNLSTFISDVRALGAEPILVSSLTRRVFSGSPPKVVQSLANEREVVMKLAESKEVKWVDLNIASEEYCNKIGPQASYGYNLFNATRQGDTTHLNEWGGVVFGRLVSDLLVEKYPEEFEEWTVRNETLSQLLKDGVAA</sequence>
<keyword evidence="3" id="KW-1185">Reference proteome</keyword>
<dbReference type="Pfam" id="PF13472">
    <property type="entry name" value="Lipase_GDSL_2"/>
    <property type="match status" value="1"/>
</dbReference>
<protein>
    <submittedName>
        <fullName evidence="2">SGNH hydrolase-type esterase domain, SGNH hydrolase superfamily</fullName>
    </submittedName>
</protein>
<reference evidence="2" key="1">
    <citation type="submission" date="2022-06" db="EMBL/GenBank/DDBJ databases">
        <title>Complete genome sequences of two strains of the flax pathogen Septoria linicola.</title>
        <authorList>
            <person name="Lapalu N."/>
            <person name="Simon A."/>
            <person name="Demenou B."/>
            <person name="Paumier D."/>
            <person name="Guillot M.-P."/>
            <person name="Gout L."/>
            <person name="Valade R."/>
        </authorList>
    </citation>
    <scope>NUCLEOTIDE SEQUENCE</scope>
    <source>
        <strain evidence="2">SE15195</strain>
    </source>
</reference>
<dbReference type="SUPFAM" id="SSF52266">
    <property type="entry name" value="SGNH hydrolase"/>
    <property type="match status" value="1"/>
</dbReference>
<evidence type="ECO:0000313" key="3">
    <source>
        <dbReference type="Proteomes" id="UP001056384"/>
    </source>
</evidence>
<accession>A0A9Q9AVY7</accession>
<feature type="domain" description="SGNH hydrolase-type esterase" evidence="1">
    <location>
        <begin position="36"/>
        <end position="192"/>
    </location>
</feature>
<dbReference type="InterPro" id="IPR037459">
    <property type="entry name" value="RhgT-like"/>
</dbReference>
<dbReference type="Proteomes" id="UP001056384">
    <property type="component" value="Chromosome 8"/>
</dbReference>
<evidence type="ECO:0000313" key="2">
    <source>
        <dbReference type="EMBL" id="USW56449.1"/>
    </source>
</evidence>
<dbReference type="GO" id="GO:0016787">
    <property type="term" value="F:hydrolase activity"/>
    <property type="evidence" value="ECO:0007669"/>
    <property type="project" value="UniProtKB-KW"/>
</dbReference>
<dbReference type="InterPro" id="IPR036514">
    <property type="entry name" value="SGNH_hydro_sf"/>
</dbReference>